<evidence type="ECO:0008006" key="3">
    <source>
        <dbReference type="Google" id="ProtNLM"/>
    </source>
</evidence>
<sequence length="129" mass="14952">MKNELVDQEKLISIIPQSWSVAKDFLDAYIQLDFERLESMTSDSYSIGEESITHNETETIVPYLALEHNELSYLLNNFELNSDSTSESIFMNVVFYIGSSNHNNIDDIVFMNLELNKIGDMWEIDMIEL</sequence>
<protein>
    <recommendedName>
        <fullName evidence="3">DUF4829 domain-containing protein</fullName>
    </recommendedName>
</protein>
<keyword evidence="2" id="KW-1185">Reference proteome</keyword>
<proteinExistence type="predicted"/>
<dbReference type="Proteomes" id="UP000242949">
    <property type="component" value="Unassembled WGS sequence"/>
</dbReference>
<name>A0A1G6H1G9_9BACI</name>
<dbReference type="EMBL" id="FMYI01000002">
    <property type="protein sequence ID" value="SDB87988.1"/>
    <property type="molecule type" value="Genomic_DNA"/>
</dbReference>
<evidence type="ECO:0000313" key="1">
    <source>
        <dbReference type="EMBL" id="SDB87988.1"/>
    </source>
</evidence>
<reference evidence="2" key="1">
    <citation type="submission" date="2016-09" db="EMBL/GenBank/DDBJ databases">
        <authorList>
            <person name="Varghese N."/>
            <person name="Submissions S."/>
        </authorList>
    </citation>
    <scope>NUCLEOTIDE SEQUENCE [LARGE SCALE GENOMIC DNA]</scope>
    <source>
        <strain evidence="2">S5</strain>
    </source>
</reference>
<evidence type="ECO:0000313" key="2">
    <source>
        <dbReference type="Proteomes" id="UP000242949"/>
    </source>
</evidence>
<organism evidence="1 2">
    <name type="scientific">Pelagirhabdus alkalitolerans</name>
    <dbReference type="NCBI Taxonomy" id="1612202"/>
    <lineage>
        <taxon>Bacteria</taxon>
        <taxon>Bacillati</taxon>
        <taxon>Bacillota</taxon>
        <taxon>Bacilli</taxon>
        <taxon>Bacillales</taxon>
        <taxon>Bacillaceae</taxon>
        <taxon>Pelagirhabdus</taxon>
    </lineage>
</organism>
<accession>A0A1G6H1G9</accession>
<dbReference type="OrthoDB" id="9974972at2"/>
<gene>
    <name evidence="1" type="ORF">SAMN05421734_102115</name>
</gene>
<dbReference type="AlphaFoldDB" id="A0A1G6H1G9"/>